<keyword evidence="1" id="KW-0862">Zinc</keyword>
<evidence type="ECO:0000313" key="3">
    <source>
        <dbReference type="EMBL" id="MFC0565177.1"/>
    </source>
</evidence>
<dbReference type="Pfam" id="PF02585">
    <property type="entry name" value="PIG-L"/>
    <property type="match status" value="1"/>
</dbReference>
<dbReference type="Proteomes" id="UP001589894">
    <property type="component" value="Unassembled WGS sequence"/>
</dbReference>
<protein>
    <submittedName>
        <fullName evidence="3">PIG-L family deacetylase</fullName>
    </submittedName>
</protein>
<feature type="compositionally biased region" description="Basic and acidic residues" evidence="2">
    <location>
        <begin position="247"/>
        <end position="256"/>
    </location>
</feature>
<accession>A0ABV6NYA1</accession>
<proteinExistence type="predicted"/>
<reference evidence="3 4" key="1">
    <citation type="submission" date="2024-09" db="EMBL/GenBank/DDBJ databases">
        <authorList>
            <person name="Sun Q."/>
            <person name="Mori K."/>
        </authorList>
    </citation>
    <scope>NUCLEOTIDE SEQUENCE [LARGE SCALE GENOMIC DNA]</scope>
    <source>
        <strain evidence="3 4">TBRC 2205</strain>
    </source>
</reference>
<dbReference type="InterPro" id="IPR003737">
    <property type="entry name" value="GlcNAc_PI_deacetylase-related"/>
</dbReference>
<feature type="region of interest" description="Disordered" evidence="2">
    <location>
        <begin position="247"/>
        <end position="283"/>
    </location>
</feature>
<dbReference type="RefSeq" id="WP_377338769.1">
    <property type="nucleotide sequence ID" value="NZ_JBHLUE010000011.1"/>
</dbReference>
<comment type="caution">
    <text evidence="3">The sequence shown here is derived from an EMBL/GenBank/DDBJ whole genome shotgun (WGS) entry which is preliminary data.</text>
</comment>
<dbReference type="EMBL" id="JBHLUE010000011">
    <property type="protein sequence ID" value="MFC0565177.1"/>
    <property type="molecule type" value="Genomic_DNA"/>
</dbReference>
<keyword evidence="4" id="KW-1185">Reference proteome</keyword>
<dbReference type="PANTHER" id="PTHR12993:SF26">
    <property type="entry name" value="1D-MYO-INOSITOL 2-ACETAMIDO-2-DEOXY-ALPHA-D-GLUCOPYRANOSIDE DEACETYLASE"/>
    <property type="match status" value="1"/>
</dbReference>
<sequence>MPSAPSVLCVHAHPDDEALWTGGLLLRAAARGWSTAVLTCAAEPGGPRVAELAESLAVLGAEPPRLLGYGDSGHRADAGPGSLCGADLDEVTDRLTGELRRSRPDVVVTYDAGGGYGHPDHVRTHRATLAAVEAAAHPAVLPSAGPPWRVRTLLLVTWPRTAVERVVRALATAGVVLPPLQRGMGVSDDAIDVALDVRPWQEAKWRALRSHRSQLARGHGPANVLALSAPDRTLLLGTEWYQRRELSRRPDRCDRDGPDDDEWPAPLADGITPAAPARPVRSA</sequence>
<evidence type="ECO:0000313" key="4">
    <source>
        <dbReference type="Proteomes" id="UP001589894"/>
    </source>
</evidence>
<dbReference type="PANTHER" id="PTHR12993">
    <property type="entry name" value="N-ACETYLGLUCOSAMINYL-PHOSPHATIDYLINOSITOL DE-N-ACETYLASE-RELATED"/>
    <property type="match status" value="1"/>
</dbReference>
<dbReference type="Gene3D" id="3.40.50.10320">
    <property type="entry name" value="LmbE-like"/>
    <property type="match status" value="1"/>
</dbReference>
<evidence type="ECO:0000256" key="2">
    <source>
        <dbReference type="SAM" id="MobiDB-lite"/>
    </source>
</evidence>
<gene>
    <name evidence="3" type="ORF">ACFFHU_13660</name>
</gene>
<dbReference type="SUPFAM" id="SSF102588">
    <property type="entry name" value="LmbE-like"/>
    <property type="match status" value="1"/>
</dbReference>
<organism evidence="3 4">
    <name type="scientific">Plantactinospora siamensis</name>
    <dbReference type="NCBI Taxonomy" id="555372"/>
    <lineage>
        <taxon>Bacteria</taxon>
        <taxon>Bacillati</taxon>
        <taxon>Actinomycetota</taxon>
        <taxon>Actinomycetes</taxon>
        <taxon>Micromonosporales</taxon>
        <taxon>Micromonosporaceae</taxon>
        <taxon>Plantactinospora</taxon>
    </lineage>
</organism>
<dbReference type="InterPro" id="IPR024078">
    <property type="entry name" value="LmbE-like_dom_sf"/>
</dbReference>
<name>A0ABV6NYA1_9ACTN</name>
<evidence type="ECO:0000256" key="1">
    <source>
        <dbReference type="ARBA" id="ARBA00022833"/>
    </source>
</evidence>